<name>A0ABU8VPM4_9BURK</name>
<keyword evidence="5" id="KW-0812">Transmembrane</keyword>
<dbReference type="PANTHER" id="PTHR19384:SF17">
    <property type="entry name" value="NADPH--CYTOCHROME P450 REDUCTASE"/>
    <property type="match status" value="1"/>
</dbReference>
<dbReference type="Proteomes" id="UP001365846">
    <property type="component" value="Unassembled WGS sequence"/>
</dbReference>
<evidence type="ECO:0000313" key="8">
    <source>
        <dbReference type="EMBL" id="MEJ8814879.1"/>
    </source>
</evidence>
<dbReference type="Pfam" id="PF00258">
    <property type="entry name" value="Flavodoxin_1"/>
    <property type="match status" value="1"/>
</dbReference>
<dbReference type="Gene3D" id="2.40.30.10">
    <property type="entry name" value="Translation factors"/>
    <property type="match status" value="1"/>
</dbReference>
<evidence type="ECO:0000313" key="9">
    <source>
        <dbReference type="Proteomes" id="UP001365846"/>
    </source>
</evidence>
<dbReference type="EC" id="1.6.2.4" evidence="4"/>
<dbReference type="InterPro" id="IPR001709">
    <property type="entry name" value="Flavoprot_Pyr_Nucl_cyt_Rdtase"/>
</dbReference>
<dbReference type="Pfam" id="PF00175">
    <property type="entry name" value="NAD_binding_1"/>
    <property type="match status" value="1"/>
</dbReference>
<dbReference type="InterPro" id="IPR017927">
    <property type="entry name" value="FAD-bd_FR_type"/>
</dbReference>
<dbReference type="Gene3D" id="3.40.50.80">
    <property type="entry name" value="Nucleotide-binding domain of ferredoxin-NADP reductase (FNR) module"/>
    <property type="match status" value="1"/>
</dbReference>
<dbReference type="SUPFAM" id="SSF63380">
    <property type="entry name" value="Riboflavin synthase domain-like"/>
    <property type="match status" value="1"/>
</dbReference>
<dbReference type="InterPro" id="IPR017938">
    <property type="entry name" value="Riboflavin_synthase-like_b-brl"/>
</dbReference>
<comment type="caution">
    <text evidence="8">The sequence shown here is derived from an EMBL/GenBank/DDBJ whole genome shotgun (WGS) entry which is preliminary data.</text>
</comment>
<dbReference type="SUPFAM" id="SSF52343">
    <property type="entry name" value="Ferredoxin reductase-like, C-terminal NADP-linked domain"/>
    <property type="match status" value="1"/>
</dbReference>
<dbReference type="InterPro" id="IPR001433">
    <property type="entry name" value="OxRdtase_FAD/NAD-bd"/>
</dbReference>
<dbReference type="PANTHER" id="PTHR19384">
    <property type="entry name" value="NITRIC OXIDE SYNTHASE-RELATED"/>
    <property type="match status" value="1"/>
</dbReference>
<dbReference type="CDD" id="cd06200">
    <property type="entry name" value="SiR_like1"/>
    <property type="match status" value="1"/>
</dbReference>
<dbReference type="RefSeq" id="WP_340360104.1">
    <property type="nucleotide sequence ID" value="NZ_JBBKZU010000015.1"/>
</dbReference>
<dbReference type="EMBL" id="JBBKZU010000015">
    <property type="protein sequence ID" value="MEJ8814879.1"/>
    <property type="molecule type" value="Genomic_DNA"/>
</dbReference>
<dbReference type="PROSITE" id="PS50902">
    <property type="entry name" value="FLAVODOXIN_LIKE"/>
    <property type="match status" value="1"/>
</dbReference>
<dbReference type="PRINTS" id="PR00371">
    <property type="entry name" value="FPNCR"/>
</dbReference>
<feature type="domain" description="FAD-binding FR-type" evidence="7">
    <location>
        <begin position="203"/>
        <end position="315"/>
    </location>
</feature>
<keyword evidence="1" id="KW-0285">Flavoprotein</keyword>
<keyword evidence="5" id="KW-1133">Transmembrane helix</keyword>
<dbReference type="PROSITE" id="PS51384">
    <property type="entry name" value="FAD_FR"/>
    <property type="match status" value="1"/>
</dbReference>
<evidence type="ECO:0000256" key="3">
    <source>
        <dbReference type="ARBA" id="ARBA00022982"/>
    </source>
</evidence>
<organism evidence="8 9">
    <name type="scientific">Variovorax ureilyticus</name>
    <dbReference type="NCBI Taxonomy" id="1836198"/>
    <lineage>
        <taxon>Bacteria</taxon>
        <taxon>Pseudomonadati</taxon>
        <taxon>Pseudomonadota</taxon>
        <taxon>Betaproteobacteria</taxon>
        <taxon>Burkholderiales</taxon>
        <taxon>Comamonadaceae</taxon>
        <taxon>Variovorax</taxon>
    </lineage>
</organism>
<feature type="transmembrane region" description="Helical" evidence="5">
    <location>
        <begin position="6"/>
        <end position="27"/>
    </location>
</feature>
<evidence type="ECO:0000259" key="6">
    <source>
        <dbReference type="PROSITE" id="PS50902"/>
    </source>
</evidence>
<gene>
    <name evidence="8" type="ORF">WKW77_27660</name>
</gene>
<evidence type="ECO:0000256" key="5">
    <source>
        <dbReference type="SAM" id="Phobius"/>
    </source>
</evidence>
<feature type="domain" description="Flavodoxin-like" evidence="6">
    <location>
        <begin position="52"/>
        <end position="190"/>
    </location>
</feature>
<keyword evidence="9" id="KW-1185">Reference proteome</keyword>
<dbReference type="InterPro" id="IPR008254">
    <property type="entry name" value="Flavodoxin/NO_synth"/>
</dbReference>
<evidence type="ECO:0000256" key="1">
    <source>
        <dbReference type="ARBA" id="ARBA00022630"/>
    </source>
</evidence>
<evidence type="ECO:0000256" key="2">
    <source>
        <dbReference type="ARBA" id="ARBA00022643"/>
    </source>
</evidence>
<keyword evidence="3" id="KW-0813">Transport</keyword>
<proteinExistence type="predicted"/>
<reference evidence="8 9" key="1">
    <citation type="submission" date="2024-03" db="EMBL/GenBank/DDBJ databases">
        <title>Novel species of the genus Variovorax.</title>
        <authorList>
            <person name="Liu Q."/>
            <person name="Xin Y.-H."/>
        </authorList>
    </citation>
    <scope>NUCLEOTIDE SEQUENCE [LARGE SCALE GENOMIC DNA]</scope>
    <source>
        <strain evidence="8 9">KACC 18899</strain>
    </source>
</reference>
<dbReference type="Gene3D" id="3.40.50.360">
    <property type="match status" value="1"/>
</dbReference>
<sequence length="455" mass="49184">MNDSAWRALGASMTVLAYAALCARVYWRQRRLRAANARAAAALAGGDAGQQALVLFASQTGNAETLAWKTARWLHERGTPSRLMPLNDVDAETLRSAGSAYFIASTYGEGDAPDGASLFAERVMGGAIADLSSLRYAVLALGDRQYAHFCAFGRALDEWLHAKGARRQAERVEVDSGDVVQLAAWQAHCSGSDTETVAEAPVSAPQPWRLVRRSLLNEGSMGGPIFELAFKPVDGSVPHWESGDTAQITLDGDPGRPREYSIASITADGEMQFLVRQERHRDGTLGAASGLLTSTLAIGEAATFRIRPHHGFRLGGNADRPLILIGNGTGLAGLRGHLRARAAEGRHENWLVFGERNARCDFLCGDEIASWHESGVLRRVDMAFSRDQNESLYVQHRLLQAHEEVSEWVARGAAIYVCGSLNGMASGVDAALRQILGTAVVGELSAGDRYRRDVY</sequence>
<evidence type="ECO:0000256" key="4">
    <source>
        <dbReference type="ARBA" id="ARBA00023797"/>
    </source>
</evidence>
<dbReference type="InterPro" id="IPR029039">
    <property type="entry name" value="Flavoprotein-like_sf"/>
</dbReference>
<evidence type="ECO:0000259" key="7">
    <source>
        <dbReference type="PROSITE" id="PS51384"/>
    </source>
</evidence>
<protein>
    <recommendedName>
        <fullName evidence="4">NADPH--hemoprotein reductase</fullName>
        <ecNumber evidence="4">1.6.2.4</ecNumber>
    </recommendedName>
</protein>
<keyword evidence="2" id="KW-0288">FMN</keyword>
<keyword evidence="3" id="KW-0249">Electron transport</keyword>
<dbReference type="InterPro" id="IPR001094">
    <property type="entry name" value="Flavdoxin-like"/>
</dbReference>
<dbReference type="InterPro" id="IPR039261">
    <property type="entry name" value="FNR_nucleotide-bd"/>
</dbReference>
<dbReference type="PRINTS" id="PR00369">
    <property type="entry name" value="FLAVODOXIN"/>
</dbReference>
<dbReference type="SUPFAM" id="SSF52218">
    <property type="entry name" value="Flavoproteins"/>
    <property type="match status" value="1"/>
</dbReference>
<keyword evidence="5" id="KW-0472">Membrane</keyword>
<accession>A0ABU8VPM4</accession>